<feature type="compositionally biased region" description="Basic and acidic residues" evidence="2">
    <location>
        <begin position="535"/>
        <end position="551"/>
    </location>
</feature>
<organism evidence="4 5">
    <name type="scientific">Cloeon dipterum</name>
    <dbReference type="NCBI Taxonomy" id="197152"/>
    <lineage>
        <taxon>Eukaryota</taxon>
        <taxon>Metazoa</taxon>
        <taxon>Ecdysozoa</taxon>
        <taxon>Arthropoda</taxon>
        <taxon>Hexapoda</taxon>
        <taxon>Insecta</taxon>
        <taxon>Pterygota</taxon>
        <taxon>Palaeoptera</taxon>
        <taxon>Ephemeroptera</taxon>
        <taxon>Pisciforma</taxon>
        <taxon>Baetidae</taxon>
        <taxon>Cloeon</taxon>
    </lineage>
</organism>
<accession>A0A8S1ECA6</accession>
<feature type="region of interest" description="Disordered" evidence="2">
    <location>
        <begin position="650"/>
        <end position="677"/>
    </location>
</feature>
<feature type="region of interest" description="Disordered" evidence="2">
    <location>
        <begin position="222"/>
        <end position="304"/>
    </location>
</feature>
<feature type="region of interest" description="Disordered" evidence="2">
    <location>
        <begin position="580"/>
        <end position="629"/>
    </location>
</feature>
<comment type="caution">
    <text evidence="4">The sequence shown here is derived from an EMBL/GenBank/DDBJ whole genome shotgun (WGS) entry which is preliminary data.</text>
</comment>
<feature type="compositionally biased region" description="Polar residues" evidence="2">
    <location>
        <begin position="613"/>
        <end position="629"/>
    </location>
</feature>
<keyword evidence="1" id="KW-0175">Coiled coil</keyword>
<proteinExistence type="predicted"/>
<dbReference type="OrthoDB" id="407509at2759"/>
<feature type="region of interest" description="Disordered" evidence="2">
    <location>
        <begin position="503"/>
        <end position="568"/>
    </location>
</feature>
<evidence type="ECO:0000256" key="1">
    <source>
        <dbReference type="SAM" id="Coils"/>
    </source>
</evidence>
<sequence>MGDIERNPEPIETLSKLLDEKLKVTNDAIGDLRGVVEGFGDQLNEIKTEVEELRAEKYELANRVVQLEKRLAVQESESRRRNLVIFGIPANVTLEQALENVLFKHLELEKRPQEQLVESAFRTGRPDGRVRPIVVRFVSQEYKARALRNGYKLKVMNVGISDDLTPEERAVKRELNTARKLALQASVPLKMRRDHLLVAGKKVFVQDTRVLGWVEKYKKPGVLHHDDDADESESASARAADRPVNKRKKRNRAAAQLSPEELHGPLEPQAGPSHSGFATAPLKQPDQSQTKAVGNPRRGRSARSIERLKITEQRPVGRGIKKPELFVKDEFQSGFRRQHSTTTALLKISDDLRISNFRGEVTLMVFLDFSKAFDLDPHLYEALQKFNRDLDMIKTFLGIEDEFNAEKLAKMNAEYNRFLAVEKQQLDQYRFSTEVPKTDDERCDPAFKVVKPRAGNSRGASAACVPVASTAKVDFYGARSQPPPARATGELVSLSPPARVGGAVPPLVHPLPNSSCVVDEKDAEPMSSENTAQESRGRENLAKVCRRDRASKSVKALAGTQRGASAARRTEICTAQAIENAGARSHTPPAPLAGEHPNPPPSTASADGAYSCSADQISSPEVTTKPNRNRSIAEFDNFLDSLLVEDLRKDDENPPGLIDYTTLQTNPRVNDRPRRRNEAKRAYRSLCKEKRASLQELLDRKILMEAESYCHRFLRLNGSSSGTVTNDINMDTWAQFLGGLFNSRSLGRGESLNLKSLLPGDLTDDLHFAFLSAEVELALGGMKNRKAPGPDNLQNEVVRLLWAALPDEITAFLNGKGAVSDVNSYRGISLCCSLYNLLDRVMNNRLYSRLIDLISSNQFGFVKGRSTIQAVQLLVDEINFVVYEKKTPLYALFLDVKKAFDSVSRHFIFEESVGTGRFSVRELNLLAEMLDANFLTV</sequence>
<evidence type="ECO:0000313" key="4">
    <source>
        <dbReference type="EMBL" id="CAB3387867.1"/>
    </source>
</evidence>
<dbReference type="PANTHER" id="PTHR19446">
    <property type="entry name" value="REVERSE TRANSCRIPTASES"/>
    <property type="match status" value="1"/>
</dbReference>
<evidence type="ECO:0000259" key="3">
    <source>
        <dbReference type="Pfam" id="PF00078"/>
    </source>
</evidence>
<name>A0A8S1ECA6_9INSE</name>
<feature type="domain" description="Reverse transcriptase" evidence="3">
    <location>
        <begin position="822"/>
        <end position="911"/>
    </location>
</feature>
<gene>
    <name evidence="4" type="ORF">CLODIP_2_CD06427</name>
</gene>
<reference evidence="4 5" key="1">
    <citation type="submission" date="2020-04" db="EMBL/GenBank/DDBJ databases">
        <authorList>
            <person name="Alioto T."/>
            <person name="Alioto T."/>
            <person name="Gomez Garrido J."/>
        </authorList>
    </citation>
    <scope>NUCLEOTIDE SEQUENCE [LARGE SCALE GENOMIC DNA]</scope>
</reference>
<dbReference type="InterPro" id="IPR000477">
    <property type="entry name" value="RT_dom"/>
</dbReference>
<evidence type="ECO:0000313" key="5">
    <source>
        <dbReference type="Proteomes" id="UP000494165"/>
    </source>
</evidence>
<dbReference type="EMBL" id="CADEPI010000643">
    <property type="protein sequence ID" value="CAB3387867.1"/>
    <property type="molecule type" value="Genomic_DNA"/>
</dbReference>
<protein>
    <recommendedName>
        <fullName evidence="3">Reverse transcriptase domain-containing protein</fullName>
    </recommendedName>
</protein>
<dbReference type="CDD" id="cd01650">
    <property type="entry name" value="RT_nLTR_like"/>
    <property type="match status" value="1"/>
</dbReference>
<keyword evidence="5" id="KW-1185">Reference proteome</keyword>
<feature type="coiled-coil region" evidence="1">
    <location>
        <begin position="36"/>
        <end position="77"/>
    </location>
</feature>
<dbReference type="Pfam" id="PF00078">
    <property type="entry name" value="RVT_1"/>
    <property type="match status" value="1"/>
</dbReference>
<dbReference type="Gene3D" id="3.30.70.1820">
    <property type="entry name" value="L1 transposable element, RRM domain"/>
    <property type="match status" value="1"/>
</dbReference>
<dbReference type="Proteomes" id="UP000494165">
    <property type="component" value="Unassembled WGS sequence"/>
</dbReference>
<dbReference type="AlphaFoldDB" id="A0A8S1ECA6"/>
<evidence type="ECO:0000256" key="2">
    <source>
        <dbReference type="SAM" id="MobiDB-lite"/>
    </source>
</evidence>